<evidence type="ECO:0000313" key="1">
    <source>
        <dbReference type="EMBL" id="CAB4142009.1"/>
    </source>
</evidence>
<dbReference type="EMBL" id="LR796400">
    <property type="protein sequence ID" value="CAB4142009.1"/>
    <property type="molecule type" value="Genomic_DNA"/>
</dbReference>
<organism evidence="1">
    <name type="scientific">uncultured Caudovirales phage</name>
    <dbReference type="NCBI Taxonomy" id="2100421"/>
    <lineage>
        <taxon>Viruses</taxon>
        <taxon>Duplodnaviria</taxon>
        <taxon>Heunggongvirae</taxon>
        <taxon>Uroviricota</taxon>
        <taxon>Caudoviricetes</taxon>
        <taxon>Peduoviridae</taxon>
        <taxon>Maltschvirus</taxon>
        <taxon>Maltschvirus maltsch</taxon>
    </lineage>
</organism>
<name>A0A6J5ME23_9CAUD</name>
<evidence type="ECO:0000313" key="2">
    <source>
        <dbReference type="EMBL" id="CAB4158311.1"/>
    </source>
</evidence>
<dbReference type="EMBL" id="LR796668">
    <property type="protein sequence ID" value="CAB4158311.1"/>
    <property type="molecule type" value="Genomic_DNA"/>
</dbReference>
<proteinExistence type="predicted"/>
<accession>A0A6J5ME23</accession>
<protein>
    <submittedName>
        <fullName evidence="1">Uncharacterized protein</fullName>
    </submittedName>
</protein>
<sequence length="479" mass="50316">MALTNINDNFQLDAPKHLDNRTGNYASVAEANASIPQEYRVQGLEVVVITAGQAVKYYYRDGVADGDLVIMPTGGGGGSVAFADITGQPSDNANLDAVLDTKGDMFKSVYDTDADGIVDKAERIEIIVRNATGSTLSKGKVIYLSGSTGNRPNAVLAAASSEITATKTIGIVVADIPNNTDGAVAINGTIHNLNLSSFTAGDMLWLSNTAGDYVANTPPAEPSHAVFIGYVVRAHPTEGRMVIAIQNGYELTELHGVEITSPATNDFLYYASDGLWKNKQLAKSDVGLSNVPNTDATNPANITQSASFRFVTDTEKSTWNGKQDNITTSIAFAGSVSITITATGSANLQTLTGHSFTINEASMPVGAIITINGMCERIATGTGVGSISYDVNGTKRYITTPSGHQYQYQITLYRESSSVIRLMGGGAGGAFTGAFGSANQPSATAAVTSGGNIVFQLFGYGSVINDQIAYRFFKAVLTR</sequence>
<reference evidence="1" key="1">
    <citation type="submission" date="2020-04" db="EMBL/GenBank/DDBJ databases">
        <authorList>
            <person name="Chiriac C."/>
            <person name="Salcher M."/>
            <person name="Ghai R."/>
            <person name="Kavagutti S V."/>
        </authorList>
    </citation>
    <scope>NUCLEOTIDE SEQUENCE</scope>
</reference>
<gene>
    <name evidence="1" type="ORF">UFOVP427_7</name>
    <name evidence="2" type="ORF">UFOVP697_25</name>
</gene>